<comment type="caution">
    <text evidence="2">The sequence shown here is derived from an EMBL/GenBank/DDBJ whole genome shotgun (WGS) entry which is preliminary data.</text>
</comment>
<feature type="compositionally biased region" description="Acidic residues" evidence="1">
    <location>
        <begin position="100"/>
        <end position="109"/>
    </location>
</feature>
<dbReference type="EMBL" id="SZYD01000007">
    <property type="protein sequence ID" value="KAD5802620.1"/>
    <property type="molecule type" value="Genomic_DNA"/>
</dbReference>
<organism evidence="2 3">
    <name type="scientific">Mikania micrantha</name>
    <name type="common">bitter vine</name>
    <dbReference type="NCBI Taxonomy" id="192012"/>
    <lineage>
        <taxon>Eukaryota</taxon>
        <taxon>Viridiplantae</taxon>
        <taxon>Streptophyta</taxon>
        <taxon>Embryophyta</taxon>
        <taxon>Tracheophyta</taxon>
        <taxon>Spermatophyta</taxon>
        <taxon>Magnoliopsida</taxon>
        <taxon>eudicotyledons</taxon>
        <taxon>Gunneridae</taxon>
        <taxon>Pentapetalae</taxon>
        <taxon>asterids</taxon>
        <taxon>campanulids</taxon>
        <taxon>Asterales</taxon>
        <taxon>Asteraceae</taxon>
        <taxon>Asteroideae</taxon>
        <taxon>Heliantheae alliance</taxon>
        <taxon>Eupatorieae</taxon>
        <taxon>Mikania</taxon>
    </lineage>
</organism>
<evidence type="ECO:0000313" key="3">
    <source>
        <dbReference type="Proteomes" id="UP000326396"/>
    </source>
</evidence>
<dbReference type="Proteomes" id="UP000326396">
    <property type="component" value="Linkage Group LG15"/>
</dbReference>
<evidence type="ECO:0000256" key="1">
    <source>
        <dbReference type="SAM" id="MobiDB-lite"/>
    </source>
</evidence>
<dbReference type="AlphaFoldDB" id="A0A5N6P029"/>
<gene>
    <name evidence="2" type="ORF">E3N88_13980</name>
</gene>
<accession>A0A5N6P029</accession>
<feature type="compositionally biased region" description="Acidic residues" evidence="1">
    <location>
        <begin position="125"/>
        <end position="135"/>
    </location>
</feature>
<reference evidence="2 3" key="1">
    <citation type="submission" date="2019-05" db="EMBL/GenBank/DDBJ databases">
        <title>Mikania micrantha, genome provides insights into the molecular mechanism of rapid growth.</title>
        <authorList>
            <person name="Liu B."/>
        </authorList>
    </citation>
    <scope>NUCLEOTIDE SEQUENCE [LARGE SCALE GENOMIC DNA]</scope>
    <source>
        <strain evidence="2">NLD-2019</strain>
        <tissue evidence="2">Leaf</tissue>
    </source>
</reference>
<proteinExistence type="predicted"/>
<feature type="region of interest" description="Disordered" evidence="1">
    <location>
        <begin position="100"/>
        <end position="135"/>
    </location>
</feature>
<sequence>MEDEPQNQTNNEQNHEINTISAFKSMLEVEDEHKKLLFFLTPSNPPTISSFNSLNETFDLGCGNGYSNGVLPGFCDLGSQPQIGGSNLGSQDGARVEEGEFANWEEVEEPLSSNGRRRHRRTVEEEPSTMEISEN</sequence>
<name>A0A5N6P029_9ASTR</name>
<keyword evidence="3" id="KW-1185">Reference proteome</keyword>
<protein>
    <submittedName>
        <fullName evidence="2">Uncharacterized protein</fullName>
    </submittedName>
</protein>
<evidence type="ECO:0000313" key="2">
    <source>
        <dbReference type="EMBL" id="KAD5802620.1"/>
    </source>
</evidence>